<feature type="compositionally biased region" description="Low complexity" evidence="8">
    <location>
        <begin position="393"/>
        <end position="417"/>
    </location>
</feature>
<keyword evidence="5 6" id="KW-0067">ATP-binding</keyword>
<keyword evidence="1" id="KW-0723">Serine/threonine-protein kinase</keyword>
<feature type="region of interest" description="Disordered" evidence="8">
    <location>
        <begin position="297"/>
        <end position="444"/>
    </location>
</feature>
<dbReference type="PANTHER" id="PTHR11584:SF369">
    <property type="entry name" value="MITOGEN-ACTIVATED PROTEIN KINASE KINASE KINASE 19-RELATED"/>
    <property type="match status" value="1"/>
</dbReference>
<evidence type="ECO:0000256" key="2">
    <source>
        <dbReference type="ARBA" id="ARBA00022679"/>
    </source>
</evidence>
<dbReference type="CDD" id="cd06606">
    <property type="entry name" value="STKc_MAPKKK"/>
    <property type="match status" value="1"/>
</dbReference>
<gene>
    <name evidence="10" type="ORF">M0812_22978</name>
</gene>
<feature type="compositionally biased region" description="Basic and acidic residues" evidence="8">
    <location>
        <begin position="297"/>
        <end position="313"/>
    </location>
</feature>
<sequence>MTSQKQILTVSRTPIPLRIRSRAKIGSRLRSEMKKEHLEAFNSFRDQDQKILEGLKNCKNKQRLEILNRYFTGLVVIEKNSLGKPTYVKISGRVLAAINVAFRGGSSSIRKSLSSHIKSFGLSAIKNSEKLYNCLPLEFTLDKNILPNQKKLRGVQQKKKKWRKSKIRIKLPIRTKKCEKKSDRRDQNKHTCLPTQKSTSTYTSTNRKQNRKKSIYIKQETMKKNHNFLSQANFSQEVKRKRNLSLNNLSYNFIEKKRKYLKEGSSQNNKHDQFIQCNFQNKNSNMNKNVTNYKAKIKEQNKTKTKNEQKDNSNEQESSTNNEDRKENNKIKEKQSDNSDSETSHQQESKINQKQANENNVQTNISNSKSSQIISSDSEEESSSKEINKQDLTTTTTTNNAPNTNTKNNDIQENNKSTNKDNKNENNNNNTNNIGKNKDNENMKTNKSIKTNHLTKIKNNHSQNDLNLSSFPSHPLVSGNKLNSNSTNNINLPFSTKNEIRWRKDALIGQGSFGKVHLGFNLDSGELIAVKQIPQSEHNPKEMDQLQQEVQLMAQLEHENIVKYLGTSKDEDFVNIFLEYIPGGSLSSLLSRFGGLEESVIQLYTRQILQGLKYLHNHSILHRDIKGANLLVDTDGSIKLADFGAAKKITGYSQPDETTSLTGTPFWMAPEVIKSNTYRKESDIWSLGCTVVEMLTAQHPWAEYNETVSVLFHIATCKAGPAYPTTISEECKDFLDLCFQIDPDDRPTTGILLKHPFVLKSQEIRSPKRLGNHQIRTKKIQFQRNRENSNLPERLSDKFQNSKLSDTELTFLKSRKNSRKLIQENFKETRNSNTSEIPFNSMQRKPINLNKIPKFQRRSKSLSRSQRVNSPPTKKKAINNKRINDSKNTRDKRERLNSGDFSRPEKKEFSMKKRKSRKEQFQSQIKEQSRNRSISLGPKKRVIKNNRNNSPRKYVNSKFDRNIQRIPPLKINNNNHNQPKKKKKKMELKHNTNMNFPISYRQPRKERHSANKKYKTVGKGANNHKSFLNDPNFKANPMNKHKKSTMNNNFKNEKLNQKKGNKNANNQKITNNKKKKKRDALKSPSSLDNKTNSNSTCKRTMDYSSLRTKINKEKKMKKKNKNQLRNKNFKNKEIKTKHINRTNSNNNNNNNKMNSKPKEIEILNTKSKNILKKKKKQSISVKHHEDDEIETLNKEIAGLRKRMKNREINLQSKSPPISNFNNYKSSSSYDINKNNYKIDQLISPRNIDNYPDFSKIQNNLHNPQSDIQKILEKAKVSTNSFKKMMNINDQYN</sequence>
<dbReference type="PROSITE" id="PS00108">
    <property type="entry name" value="PROTEIN_KINASE_ST"/>
    <property type="match status" value="1"/>
</dbReference>
<feature type="compositionally biased region" description="Low complexity" evidence="8">
    <location>
        <begin position="364"/>
        <end position="376"/>
    </location>
</feature>
<dbReference type="PROSITE" id="PS50011">
    <property type="entry name" value="PROTEIN_KINASE_DOM"/>
    <property type="match status" value="1"/>
</dbReference>
<keyword evidence="4 10" id="KW-0418">Kinase</keyword>
<evidence type="ECO:0000256" key="3">
    <source>
        <dbReference type="ARBA" id="ARBA00022741"/>
    </source>
</evidence>
<evidence type="ECO:0000256" key="1">
    <source>
        <dbReference type="ARBA" id="ARBA00022527"/>
    </source>
</evidence>
<evidence type="ECO:0000259" key="9">
    <source>
        <dbReference type="PROSITE" id="PS50011"/>
    </source>
</evidence>
<dbReference type="InterPro" id="IPR017441">
    <property type="entry name" value="Protein_kinase_ATP_BS"/>
</dbReference>
<feature type="compositionally biased region" description="Basic and acidic residues" evidence="8">
    <location>
        <begin position="882"/>
        <end position="911"/>
    </location>
</feature>
<dbReference type="SMART" id="SM00220">
    <property type="entry name" value="S_TKc"/>
    <property type="match status" value="1"/>
</dbReference>
<keyword evidence="7" id="KW-0175">Coiled coil</keyword>
<feature type="region of interest" description="Disordered" evidence="8">
    <location>
        <begin position="823"/>
        <end position="937"/>
    </location>
</feature>
<comment type="caution">
    <text evidence="10">The sequence shown here is derived from an EMBL/GenBank/DDBJ whole genome shotgun (WGS) entry which is preliminary data.</text>
</comment>
<dbReference type="GO" id="GO:0005524">
    <property type="term" value="F:ATP binding"/>
    <property type="evidence" value="ECO:0007669"/>
    <property type="project" value="UniProtKB-UniRule"/>
</dbReference>
<dbReference type="PANTHER" id="PTHR11584">
    <property type="entry name" value="SERINE/THREONINE PROTEIN KINASE"/>
    <property type="match status" value="1"/>
</dbReference>
<keyword evidence="3 6" id="KW-0547">Nucleotide-binding</keyword>
<dbReference type="SUPFAM" id="SSF56112">
    <property type="entry name" value="Protein kinase-like (PK-like)"/>
    <property type="match status" value="1"/>
</dbReference>
<dbReference type="PROSITE" id="PS00107">
    <property type="entry name" value="PROTEIN_KINASE_ATP"/>
    <property type="match status" value="1"/>
</dbReference>
<organism evidence="10 11">
    <name type="scientific">Anaeramoeba flamelloides</name>
    <dbReference type="NCBI Taxonomy" id="1746091"/>
    <lineage>
        <taxon>Eukaryota</taxon>
        <taxon>Metamonada</taxon>
        <taxon>Anaeramoebidae</taxon>
        <taxon>Anaeramoeba</taxon>
    </lineage>
</organism>
<dbReference type="InterPro" id="IPR011009">
    <property type="entry name" value="Kinase-like_dom_sf"/>
</dbReference>
<dbReference type="GO" id="GO:0004674">
    <property type="term" value="F:protein serine/threonine kinase activity"/>
    <property type="evidence" value="ECO:0007669"/>
    <property type="project" value="UniProtKB-KW"/>
</dbReference>
<reference evidence="10" key="1">
    <citation type="submission" date="2022-08" db="EMBL/GenBank/DDBJ databases">
        <title>Novel sulphate-reducing endosymbionts in the free-living metamonad Anaeramoeba.</title>
        <authorList>
            <person name="Jerlstrom-Hultqvist J."/>
            <person name="Cepicka I."/>
            <person name="Gallot-Lavallee L."/>
            <person name="Salas-Leiva D."/>
            <person name="Curtis B.A."/>
            <person name="Zahonova K."/>
            <person name="Pipaliya S."/>
            <person name="Dacks J."/>
            <person name="Roger A.J."/>
        </authorList>
    </citation>
    <scope>NUCLEOTIDE SEQUENCE</scope>
    <source>
        <strain evidence="10">Busselton2</strain>
    </source>
</reference>
<feature type="compositionally biased region" description="Basic residues" evidence="8">
    <location>
        <begin position="1002"/>
        <end position="1016"/>
    </location>
</feature>
<feature type="binding site" evidence="6">
    <location>
        <position position="531"/>
    </location>
    <ligand>
        <name>ATP</name>
        <dbReference type="ChEBI" id="CHEBI:30616"/>
    </ligand>
</feature>
<dbReference type="EMBL" id="JANTQA010000051">
    <property type="protein sequence ID" value="KAJ3429978.1"/>
    <property type="molecule type" value="Genomic_DNA"/>
</dbReference>
<feature type="compositionally biased region" description="Polar residues" evidence="8">
    <location>
        <begin position="1083"/>
        <end position="1107"/>
    </location>
</feature>
<dbReference type="InterPro" id="IPR000719">
    <property type="entry name" value="Prot_kinase_dom"/>
</dbReference>
<evidence type="ECO:0000256" key="5">
    <source>
        <dbReference type="ARBA" id="ARBA00022840"/>
    </source>
</evidence>
<feature type="compositionally biased region" description="Low complexity" evidence="8">
    <location>
        <begin position="425"/>
        <end position="435"/>
    </location>
</feature>
<feature type="coiled-coil region" evidence="7">
    <location>
        <begin position="1182"/>
        <end position="1209"/>
    </location>
</feature>
<feature type="compositionally biased region" description="Basic and acidic residues" evidence="8">
    <location>
        <begin position="180"/>
        <end position="189"/>
    </location>
</feature>
<feature type="compositionally biased region" description="Polar residues" evidence="8">
    <location>
        <begin position="831"/>
        <end position="843"/>
    </location>
</feature>
<evidence type="ECO:0000256" key="7">
    <source>
        <dbReference type="SAM" id="Coils"/>
    </source>
</evidence>
<feature type="compositionally biased region" description="Polar residues" evidence="8">
    <location>
        <begin position="349"/>
        <end position="363"/>
    </location>
</feature>
<dbReference type="InterPro" id="IPR008271">
    <property type="entry name" value="Ser/Thr_kinase_AS"/>
</dbReference>
<evidence type="ECO:0000256" key="8">
    <source>
        <dbReference type="SAM" id="MobiDB-lite"/>
    </source>
</evidence>
<feature type="compositionally biased region" description="Basic and acidic residues" evidence="8">
    <location>
        <begin position="322"/>
        <end position="348"/>
    </location>
</feature>
<evidence type="ECO:0000313" key="10">
    <source>
        <dbReference type="EMBL" id="KAJ3429978.1"/>
    </source>
</evidence>
<accession>A0AAV7YQL9</accession>
<protein>
    <submittedName>
        <fullName evidence="10">Mitogen-activated protein kinase kinase kinase a</fullName>
    </submittedName>
</protein>
<evidence type="ECO:0000256" key="6">
    <source>
        <dbReference type="PROSITE-ProRule" id="PRU10141"/>
    </source>
</evidence>
<feature type="domain" description="Protein kinase" evidence="9">
    <location>
        <begin position="502"/>
        <end position="758"/>
    </location>
</feature>
<dbReference type="Gene3D" id="1.10.510.10">
    <property type="entry name" value="Transferase(Phosphotransferase) domain 1"/>
    <property type="match status" value="1"/>
</dbReference>
<feature type="compositionally biased region" description="Polar residues" evidence="8">
    <location>
        <begin position="921"/>
        <end position="934"/>
    </location>
</feature>
<feature type="compositionally biased region" description="Basic residues" evidence="8">
    <location>
        <begin position="978"/>
        <end position="987"/>
    </location>
</feature>
<evidence type="ECO:0000256" key="4">
    <source>
        <dbReference type="ARBA" id="ARBA00022777"/>
    </source>
</evidence>
<dbReference type="Pfam" id="PF00069">
    <property type="entry name" value="Pkinase"/>
    <property type="match status" value="1"/>
</dbReference>
<feature type="region of interest" description="Disordered" evidence="8">
    <location>
        <begin position="968"/>
        <end position="1107"/>
    </location>
</feature>
<proteinExistence type="predicted"/>
<dbReference type="Proteomes" id="UP001146793">
    <property type="component" value="Unassembled WGS sequence"/>
</dbReference>
<keyword evidence="2" id="KW-0808">Transferase</keyword>
<feature type="compositionally biased region" description="Polar residues" evidence="8">
    <location>
        <begin position="193"/>
        <end position="207"/>
    </location>
</feature>
<name>A0AAV7YQL9_9EUKA</name>
<evidence type="ECO:0000313" key="11">
    <source>
        <dbReference type="Proteomes" id="UP001146793"/>
    </source>
</evidence>
<feature type="region of interest" description="Disordered" evidence="8">
    <location>
        <begin position="176"/>
        <end position="212"/>
    </location>
</feature>